<dbReference type="Gene3D" id="2.60.120.650">
    <property type="entry name" value="Cupin"/>
    <property type="match status" value="1"/>
</dbReference>
<dbReference type="Proteomes" id="UP000029964">
    <property type="component" value="Unassembled WGS sequence"/>
</dbReference>
<feature type="domain" description="JmjC" evidence="1">
    <location>
        <begin position="162"/>
        <end position="337"/>
    </location>
</feature>
<evidence type="ECO:0000259" key="1">
    <source>
        <dbReference type="PROSITE" id="PS51184"/>
    </source>
</evidence>
<comment type="caution">
    <text evidence="2">The sequence shown here is derived from an EMBL/GenBank/DDBJ whole genome shotgun (WGS) entry which is preliminary data.</text>
</comment>
<dbReference type="PANTHER" id="PTHR12461">
    <property type="entry name" value="HYPOXIA-INDUCIBLE FACTOR 1 ALPHA INHIBITOR-RELATED"/>
    <property type="match status" value="1"/>
</dbReference>
<dbReference type="SUPFAM" id="SSF51197">
    <property type="entry name" value="Clavaminate synthase-like"/>
    <property type="match status" value="1"/>
</dbReference>
<keyword evidence="3" id="KW-1185">Reference proteome</keyword>
<dbReference type="HOGENOM" id="CLU_054409_0_0_1"/>
<dbReference type="STRING" id="857340.A0A086SVJ4"/>
<evidence type="ECO:0000313" key="2">
    <source>
        <dbReference type="EMBL" id="KFH41126.1"/>
    </source>
</evidence>
<dbReference type="EMBL" id="JPKY01000145">
    <property type="protein sequence ID" value="KFH41126.1"/>
    <property type="molecule type" value="Genomic_DNA"/>
</dbReference>
<accession>A0A086SVJ4</accession>
<dbReference type="PANTHER" id="PTHR12461:SF105">
    <property type="entry name" value="HYPOXIA-INDUCIBLE FACTOR 1-ALPHA INHIBITOR"/>
    <property type="match status" value="1"/>
</dbReference>
<protein>
    <submittedName>
        <fullName evidence="2">JmjC domain-containing protein F-like protein</fullName>
    </submittedName>
</protein>
<gene>
    <name evidence="2" type="ORF">ACRE_081670</name>
</gene>
<dbReference type="AlphaFoldDB" id="A0A086SVJ4"/>
<reference evidence="3" key="1">
    <citation type="journal article" date="2014" name="Genome Announc.">
        <title>Genome sequence and annotation of Acremonium chrysogenum, producer of the beta-lactam antibiotic cephalosporin C.</title>
        <authorList>
            <person name="Terfehr D."/>
            <person name="Dahlmann T.A."/>
            <person name="Specht T."/>
            <person name="Zadra I."/>
            <person name="Kuernsteiner H."/>
            <person name="Kueck U."/>
        </authorList>
    </citation>
    <scope>NUCLEOTIDE SEQUENCE [LARGE SCALE GENOMIC DNA]</scope>
    <source>
        <strain evidence="3">ATCC 11550 / CBS 779.69 / DSM 880 / IAM 14645 / JCM 23072 / IMI 49137</strain>
    </source>
</reference>
<dbReference type="InterPro" id="IPR003347">
    <property type="entry name" value="JmjC_dom"/>
</dbReference>
<evidence type="ECO:0000313" key="3">
    <source>
        <dbReference type="Proteomes" id="UP000029964"/>
    </source>
</evidence>
<dbReference type="InterPro" id="IPR041667">
    <property type="entry name" value="Cupin_8"/>
</dbReference>
<dbReference type="Pfam" id="PF13621">
    <property type="entry name" value="Cupin_8"/>
    <property type="match status" value="1"/>
</dbReference>
<organism evidence="2 3">
    <name type="scientific">Hapsidospora chrysogenum (strain ATCC 11550 / CBS 779.69 / DSM 880 / IAM 14645 / JCM 23072 / IMI 49137)</name>
    <name type="common">Acremonium chrysogenum</name>
    <dbReference type="NCBI Taxonomy" id="857340"/>
    <lineage>
        <taxon>Eukaryota</taxon>
        <taxon>Fungi</taxon>
        <taxon>Dikarya</taxon>
        <taxon>Ascomycota</taxon>
        <taxon>Pezizomycotina</taxon>
        <taxon>Sordariomycetes</taxon>
        <taxon>Hypocreomycetidae</taxon>
        <taxon>Hypocreales</taxon>
        <taxon>Bionectriaceae</taxon>
        <taxon>Hapsidospora</taxon>
    </lineage>
</organism>
<dbReference type="PROSITE" id="PS51184">
    <property type="entry name" value="JMJC"/>
    <property type="match status" value="1"/>
</dbReference>
<sequence length="337" mass="37784">MRRNVTKAASWCHRLLPFTPSRGLSTRPVDSAPSQALTDIAAFRRDIFLPAIPFHFKNDGISLPHGLPAASRWFSLPEPLDGPASLSSHMNEFMDWPFPFELISAPSDGTPPVVGFREWLSKSPDLTDQILAGILQATTADLNSHSFFQLHAPLKLLAKALEFNREQRQQSLQPILLYIAQSSISDLPPALQNDLPTPQLVQQAGNGDVYNSSIWLGTEPTYTPLHRDPNPNLFYQLCSRKVVRLLPPELGDRVFFEVQVQIRQQASSRIRTTEMMEGAERAVLHEAVWANEKLDDKVHEAELGVGDALFIPKGWWHSVKSASSQGHLNASANWWFR</sequence>
<name>A0A086SVJ4_HAPC1</name>
<dbReference type="OrthoDB" id="263283at2759"/>
<proteinExistence type="predicted"/>